<gene>
    <name evidence="2" type="ORF">SAMN05216410_0884</name>
</gene>
<proteinExistence type="predicted"/>
<reference evidence="2 3" key="1">
    <citation type="submission" date="2016-09" db="EMBL/GenBank/DDBJ databases">
        <authorList>
            <person name="Capua I."/>
            <person name="De Benedictis P."/>
            <person name="Joannis T."/>
            <person name="Lombin L.H."/>
            <person name="Cattoli G."/>
        </authorList>
    </citation>
    <scope>NUCLEOTIDE SEQUENCE [LARGE SCALE GENOMIC DNA]</scope>
    <source>
        <strain evidence="2 3">ISLP-3</strain>
    </source>
</reference>
<dbReference type="AlphaFoldDB" id="A0A1G6HAV0"/>
<keyword evidence="3" id="KW-1185">Reference proteome</keyword>
<feature type="compositionally biased region" description="Polar residues" evidence="1">
    <location>
        <begin position="1"/>
        <end position="10"/>
    </location>
</feature>
<dbReference type="STRING" id="1814289.SAMN05216410_0884"/>
<name>A0A1G6HAV0_9MICO</name>
<evidence type="ECO:0000313" key="2">
    <source>
        <dbReference type="EMBL" id="SDB91417.1"/>
    </source>
</evidence>
<dbReference type="EMBL" id="FMYH01000001">
    <property type="protein sequence ID" value="SDB91417.1"/>
    <property type="molecule type" value="Genomic_DNA"/>
</dbReference>
<organism evidence="2 3">
    <name type="scientific">Sanguibacter gelidistatuariae</name>
    <dbReference type="NCBI Taxonomy" id="1814289"/>
    <lineage>
        <taxon>Bacteria</taxon>
        <taxon>Bacillati</taxon>
        <taxon>Actinomycetota</taxon>
        <taxon>Actinomycetes</taxon>
        <taxon>Micrococcales</taxon>
        <taxon>Sanguibacteraceae</taxon>
        <taxon>Sanguibacter</taxon>
    </lineage>
</organism>
<feature type="region of interest" description="Disordered" evidence="1">
    <location>
        <begin position="1"/>
        <end position="33"/>
    </location>
</feature>
<evidence type="ECO:0000313" key="3">
    <source>
        <dbReference type="Proteomes" id="UP000199039"/>
    </source>
</evidence>
<dbReference type="Proteomes" id="UP000199039">
    <property type="component" value="Unassembled WGS sequence"/>
</dbReference>
<evidence type="ECO:0000256" key="1">
    <source>
        <dbReference type="SAM" id="MobiDB-lite"/>
    </source>
</evidence>
<accession>A0A1G6HAV0</accession>
<sequence length="350" mass="37885">MEGYPSTNLLRPSEGGRAGSATPERRRKRTHSRFIPETSWHSSLRSVTKMTTAFGVTGPDPVAGPVFAVPASAPIETLARAWYPAARWLREPVTAEAVAARTVPLRGARFRGMSTVAEPEPGELELEDGVVLTGPSPLPPDRYQGLGLTAQRVDVFGVRIDGADAASRAEREVRVLRWMVAAARHARGAVVVEGADTAIPLDPRRSVNRHLFSALTLDPGHALALVRTVLVQATLETVGPDPSAPQNFEIVTHTPYDGSVVVRCERAGSLPPALRTIPWRESGPFGYSVRWLSGDAHQERSESPSHMYQIARHRMAPVVVDVVSVLRDAVAGTVLDDDGFICTDPPVRSR</sequence>
<protein>
    <submittedName>
        <fullName evidence="2">Uncharacterized protein</fullName>
    </submittedName>
</protein>